<dbReference type="EMBL" id="BAAAYN010000089">
    <property type="protein sequence ID" value="GAA3398535.1"/>
    <property type="molecule type" value="Genomic_DNA"/>
</dbReference>
<comment type="caution">
    <text evidence="4">The sequence shown here is derived from an EMBL/GenBank/DDBJ whole genome shotgun (WGS) entry which is preliminary data.</text>
</comment>
<feature type="compositionally biased region" description="Pro residues" evidence="1">
    <location>
        <begin position="691"/>
        <end position="702"/>
    </location>
</feature>
<dbReference type="SUPFAM" id="SSF101898">
    <property type="entry name" value="NHL repeat"/>
    <property type="match status" value="1"/>
</dbReference>
<evidence type="ECO:0000313" key="4">
    <source>
        <dbReference type="EMBL" id="GAA3398535.1"/>
    </source>
</evidence>
<feature type="compositionally biased region" description="Pro residues" evidence="1">
    <location>
        <begin position="506"/>
        <end position="517"/>
    </location>
</feature>
<evidence type="ECO:0000256" key="2">
    <source>
        <dbReference type="SAM" id="Phobius"/>
    </source>
</evidence>
<feature type="compositionally biased region" description="Basic and acidic residues" evidence="1">
    <location>
        <begin position="604"/>
        <end position="644"/>
    </location>
</feature>
<keyword evidence="2" id="KW-1133">Transmembrane helix</keyword>
<keyword evidence="5" id="KW-1185">Reference proteome</keyword>
<feature type="transmembrane region" description="Helical" evidence="2">
    <location>
        <begin position="315"/>
        <end position="335"/>
    </location>
</feature>
<evidence type="ECO:0000313" key="5">
    <source>
        <dbReference type="Proteomes" id="UP001501676"/>
    </source>
</evidence>
<keyword evidence="2" id="KW-0472">Membrane</keyword>
<feature type="region of interest" description="Disordered" evidence="1">
    <location>
        <begin position="391"/>
        <end position="709"/>
    </location>
</feature>
<keyword evidence="2" id="KW-0812">Transmembrane</keyword>
<evidence type="ECO:0000256" key="1">
    <source>
        <dbReference type="SAM" id="MobiDB-lite"/>
    </source>
</evidence>
<proteinExistence type="predicted"/>
<feature type="compositionally biased region" description="Low complexity" evidence="1">
    <location>
        <begin position="439"/>
        <end position="474"/>
    </location>
</feature>
<feature type="compositionally biased region" description="Gly residues" evidence="1">
    <location>
        <begin position="359"/>
        <end position="369"/>
    </location>
</feature>
<feature type="chain" id="PRO_5047123932" evidence="3">
    <location>
        <begin position="21"/>
        <end position="709"/>
    </location>
</feature>
<organism evidence="4 5">
    <name type="scientific">Cryptosporangium minutisporangium</name>
    <dbReference type="NCBI Taxonomy" id="113569"/>
    <lineage>
        <taxon>Bacteria</taxon>
        <taxon>Bacillati</taxon>
        <taxon>Actinomycetota</taxon>
        <taxon>Actinomycetes</taxon>
        <taxon>Cryptosporangiales</taxon>
        <taxon>Cryptosporangiaceae</taxon>
        <taxon>Cryptosporangium</taxon>
    </lineage>
</organism>
<dbReference type="Proteomes" id="UP001501676">
    <property type="component" value="Unassembled WGS sequence"/>
</dbReference>
<feature type="compositionally biased region" description="Low complexity" evidence="1">
    <location>
        <begin position="530"/>
        <end position="546"/>
    </location>
</feature>
<gene>
    <name evidence="4" type="ORF">GCM10020369_82210</name>
</gene>
<name>A0ABP6TBS4_9ACTN</name>
<accession>A0ABP6TBS4</accession>
<feature type="signal peptide" evidence="3">
    <location>
        <begin position="1"/>
        <end position="20"/>
    </location>
</feature>
<feature type="region of interest" description="Disordered" evidence="1">
    <location>
        <begin position="277"/>
        <end position="296"/>
    </location>
</feature>
<reference evidence="5" key="1">
    <citation type="journal article" date="2019" name="Int. J. Syst. Evol. Microbiol.">
        <title>The Global Catalogue of Microorganisms (GCM) 10K type strain sequencing project: providing services to taxonomists for standard genome sequencing and annotation.</title>
        <authorList>
            <consortium name="The Broad Institute Genomics Platform"/>
            <consortium name="The Broad Institute Genome Sequencing Center for Infectious Disease"/>
            <person name="Wu L."/>
            <person name="Ma J."/>
        </authorList>
    </citation>
    <scope>NUCLEOTIDE SEQUENCE [LARGE SCALE GENOMIC DNA]</scope>
    <source>
        <strain evidence="5">JCM 9458</strain>
    </source>
</reference>
<protein>
    <submittedName>
        <fullName evidence="4">Uncharacterized protein</fullName>
    </submittedName>
</protein>
<feature type="compositionally biased region" description="Basic and acidic residues" evidence="1">
    <location>
        <begin position="676"/>
        <end position="690"/>
    </location>
</feature>
<sequence length="709" mass="70893">MALLLGVGFALLPGGQAALAAPQAVCTVNDNRLPEISGLVAVDDGYAVITDSDDTVEQVSIYLLDAKCAVTDTLTSDVDPFDPEDLARTSDGAYWVADIGDSDSAPERETIAVHLFPASGTPTIQRMRYPDGAKNAEALLVQNNNVPVVVTKTPTGSAKVYKASQPISGPSKSAEQAVPLTLVGTAALGAGELVTGGALSPDGKRVALRTYTSIYEWDVADGDAAKALTSGKPRKTLLTGQQGQQGEAVTYAPDGKSFLTIPEGTKANPASALQRWATANQAQATQAAGDTGSGADTDSDGGFLSSISFSQITTLVAVVGLIGLGLLVAGIVGIVRFRKRAQDPAIDGPPRGPRVGAGPRIGNGPGGRPGEPDFEEPVPAAETMQLPRVAGAVYGGRPDGGRPDGARGGAAVPPSPRGAARPVGAGPDGGFRSEGPGAGAAPVAGAASVSGPAAGAASVTGAASVAGAAPVSGPSGRGTVYGSSPSGGSGGFDPETTGSGRVRRPQGPPPPARPGPGDPTTTGGGRVRRAAVPPRGAVDPETTGSGRVREPGGPPRPAAGGGSRGSARPGAAPPPPPVDRSAPTRARRAGPPPMPPGTTYGGGRDGDGRGGRDGRDTDGRGWDSRTGDNRTGDVRGGRGGRDPDWETTGSGRARPPGGDRMRPPPPPGERPAGGGDRGRRDGARHDDDGRPPPGGRRPPPPPDRPRYDG</sequence>
<feature type="region of interest" description="Disordered" evidence="1">
    <location>
        <begin position="343"/>
        <end position="376"/>
    </location>
</feature>
<evidence type="ECO:0000256" key="3">
    <source>
        <dbReference type="SAM" id="SignalP"/>
    </source>
</evidence>
<keyword evidence="3" id="KW-0732">Signal</keyword>